<dbReference type="AlphaFoldDB" id="A0A8J3BJ22"/>
<evidence type="ECO:0000313" key="2">
    <source>
        <dbReference type="EMBL" id="GGK14667.1"/>
    </source>
</evidence>
<keyword evidence="3" id="KW-1185">Reference proteome</keyword>
<dbReference type="InterPro" id="IPR009875">
    <property type="entry name" value="PilZ_domain"/>
</dbReference>
<accession>A0A8J3BJ22</accession>
<evidence type="ECO:0000259" key="1">
    <source>
        <dbReference type="Pfam" id="PF07238"/>
    </source>
</evidence>
<dbReference type="Proteomes" id="UP000662200">
    <property type="component" value="Unassembled WGS sequence"/>
</dbReference>
<sequence>MSANLPAVGARVQVVVDGDAHPCHVEAAAGARLSVNAPIGLAAARLPAPGATVHLRWTDRRGRHHVGARLAGRDAQTWELDVVGDVAVNQQRLYVRGGGGEPMRLRRLDPAGPALDGEVVDVAERGLRGRFAHVDLEAGDRVTVAVTLDGEPVTVLGTVLRVIELRELRGLEVVVTFEPSETQATLIRRYVLAAQLRARQLAAAEGRAGHR</sequence>
<evidence type="ECO:0000313" key="3">
    <source>
        <dbReference type="Proteomes" id="UP000662200"/>
    </source>
</evidence>
<organism evidence="2 3">
    <name type="scientific">Pilimelia terevasa</name>
    <dbReference type="NCBI Taxonomy" id="53372"/>
    <lineage>
        <taxon>Bacteria</taxon>
        <taxon>Bacillati</taxon>
        <taxon>Actinomycetota</taxon>
        <taxon>Actinomycetes</taxon>
        <taxon>Micromonosporales</taxon>
        <taxon>Micromonosporaceae</taxon>
        <taxon>Pilimelia</taxon>
    </lineage>
</organism>
<dbReference type="RefSeq" id="WP_189112392.1">
    <property type="nucleotide sequence ID" value="NZ_BMQC01000001.1"/>
</dbReference>
<dbReference type="GO" id="GO:0035438">
    <property type="term" value="F:cyclic-di-GMP binding"/>
    <property type="evidence" value="ECO:0007669"/>
    <property type="project" value="InterPro"/>
</dbReference>
<protein>
    <recommendedName>
        <fullName evidence="1">PilZ domain-containing protein</fullName>
    </recommendedName>
</protein>
<proteinExistence type="predicted"/>
<dbReference type="EMBL" id="BMQC01000001">
    <property type="protein sequence ID" value="GGK14667.1"/>
    <property type="molecule type" value="Genomic_DNA"/>
</dbReference>
<comment type="caution">
    <text evidence="2">The sequence shown here is derived from an EMBL/GenBank/DDBJ whole genome shotgun (WGS) entry which is preliminary data.</text>
</comment>
<feature type="domain" description="PilZ" evidence="1">
    <location>
        <begin position="107"/>
        <end position="192"/>
    </location>
</feature>
<reference evidence="2" key="2">
    <citation type="submission" date="2020-09" db="EMBL/GenBank/DDBJ databases">
        <authorList>
            <person name="Sun Q."/>
            <person name="Ohkuma M."/>
        </authorList>
    </citation>
    <scope>NUCLEOTIDE SEQUENCE</scope>
    <source>
        <strain evidence="2">JCM 3091</strain>
    </source>
</reference>
<name>A0A8J3BJ22_9ACTN</name>
<reference evidence="2" key="1">
    <citation type="journal article" date="2014" name="Int. J. Syst. Evol. Microbiol.">
        <title>Complete genome sequence of Corynebacterium casei LMG S-19264T (=DSM 44701T), isolated from a smear-ripened cheese.</title>
        <authorList>
            <consortium name="US DOE Joint Genome Institute (JGI-PGF)"/>
            <person name="Walter F."/>
            <person name="Albersmeier A."/>
            <person name="Kalinowski J."/>
            <person name="Ruckert C."/>
        </authorList>
    </citation>
    <scope>NUCLEOTIDE SEQUENCE</scope>
    <source>
        <strain evidence="2">JCM 3091</strain>
    </source>
</reference>
<gene>
    <name evidence="2" type="ORF">GCM10010124_04040</name>
</gene>
<dbReference type="Pfam" id="PF07238">
    <property type="entry name" value="PilZ"/>
    <property type="match status" value="1"/>
</dbReference>